<dbReference type="EMBL" id="VCDN01000045">
    <property type="protein sequence ID" value="MDX7988028.1"/>
    <property type="molecule type" value="Genomic_DNA"/>
</dbReference>
<evidence type="ECO:0000313" key="3">
    <source>
        <dbReference type="Proteomes" id="UP001271890"/>
    </source>
</evidence>
<evidence type="ECO:0000259" key="1">
    <source>
        <dbReference type="Pfam" id="PF01965"/>
    </source>
</evidence>
<dbReference type="SUPFAM" id="SSF52317">
    <property type="entry name" value="Class I glutamine amidotransferase-like"/>
    <property type="match status" value="1"/>
</dbReference>
<dbReference type="PANTHER" id="PTHR43130">
    <property type="entry name" value="ARAC-FAMILY TRANSCRIPTIONAL REGULATOR"/>
    <property type="match status" value="1"/>
</dbReference>
<reference evidence="3" key="1">
    <citation type="journal article" date="2024" name="Toxins">
        <title>Genome Sequence Analysis of Native Xenorhabdus Strains Isolated from Entomopathogenic Nematodes in Argentina.</title>
        <authorList>
            <person name="Palma L."/>
            <person name="Frizzo L."/>
            <person name="Kaiser S."/>
            <person name="Berry C."/>
            <person name="Caballero P."/>
            <person name="Bode H.B."/>
            <person name="Del Valle E.E."/>
        </authorList>
    </citation>
    <scope>NUCLEOTIDE SEQUENCE [LARGE SCALE GENOMIC DNA]</scope>
    <source>
        <strain evidence="3">12</strain>
    </source>
</reference>
<dbReference type="Pfam" id="PF01965">
    <property type="entry name" value="DJ-1_PfpI"/>
    <property type="match status" value="1"/>
</dbReference>
<dbReference type="Gene3D" id="3.40.50.880">
    <property type="match status" value="1"/>
</dbReference>
<dbReference type="CDD" id="cd03139">
    <property type="entry name" value="GATase1_PfpI_2"/>
    <property type="match status" value="1"/>
</dbReference>
<accession>A0ABU4SB45</accession>
<dbReference type="InterPro" id="IPR029062">
    <property type="entry name" value="Class_I_gatase-like"/>
</dbReference>
<comment type="caution">
    <text evidence="2">The sequence shown here is derived from an EMBL/GenBank/DDBJ whole genome shotgun (WGS) entry which is preliminary data.</text>
</comment>
<dbReference type="RefSeq" id="WP_319930448.1">
    <property type="nucleotide sequence ID" value="NZ_VCDN01000045.1"/>
</dbReference>
<dbReference type="PANTHER" id="PTHR43130:SF15">
    <property type="entry name" value="THIJ_PFPI FAMILY PROTEIN (AFU_ORTHOLOGUE AFUA_5G14240)"/>
    <property type="match status" value="1"/>
</dbReference>
<gene>
    <name evidence="2" type="ORF">FE392_11905</name>
</gene>
<organism evidence="2 3">
    <name type="scientific">Xenorhabdus santafensis</name>
    <dbReference type="NCBI Taxonomy" id="2582833"/>
    <lineage>
        <taxon>Bacteria</taxon>
        <taxon>Pseudomonadati</taxon>
        <taxon>Pseudomonadota</taxon>
        <taxon>Gammaproteobacteria</taxon>
        <taxon>Enterobacterales</taxon>
        <taxon>Morganellaceae</taxon>
        <taxon>Xenorhabdus</taxon>
    </lineage>
</organism>
<dbReference type="InterPro" id="IPR002818">
    <property type="entry name" value="DJ-1/PfpI"/>
</dbReference>
<proteinExistence type="predicted"/>
<dbReference type="Proteomes" id="UP001271890">
    <property type="component" value="Unassembled WGS sequence"/>
</dbReference>
<feature type="domain" description="DJ-1/PfpI" evidence="1">
    <location>
        <begin position="47"/>
        <end position="208"/>
    </location>
</feature>
<sequence length="244" mass="26873">MKTRIKSIIKNTIVLPLILLAPIPSLTSSYELKSLHQNPPEVLTLGMVVYDEFELLDVFGPLEMFGLLRDKVNIVLIAEKLGSARSSAGPSVTINKTFEQVGNLDILLVPGGEGSLEEINNKALLDKIKTLSEKSTYVGTICTGSALLAKTDLLNGKKATSNKESFQWVTEQNRAVDWVREARWVEDGKYFTSSGVSAGTDMSLAMIAKIYGIDTAVSFAKMAEYEWNDNPHHDIFAKKYGLID</sequence>
<keyword evidence="3" id="KW-1185">Reference proteome</keyword>
<protein>
    <submittedName>
        <fullName evidence="2">DJ-1/PfpI family protein</fullName>
    </submittedName>
</protein>
<evidence type="ECO:0000313" key="2">
    <source>
        <dbReference type="EMBL" id="MDX7988028.1"/>
    </source>
</evidence>
<name>A0ABU4SB45_9GAMM</name>
<dbReference type="InterPro" id="IPR052158">
    <property type="entry name" value="INH-QAR"/>
</dbReference>